<evidence type="ECO:0000256" key="3">
    <source>
        <dbReference type="RuleBase" id="RU000363"/>
    </source>
</evidence>
<organism evidence="5 6">
    <name type="scientific">Asaia bogorensis</name>
    <dbReference type="NCBI Taxonomy" id="91915"/>
    <lineage>
        <taxon>Bacteria</taxon>
        <taxon>Pseudomonadati</taxon>
        <taxon>Pseudomonadota</taxon>
        <taxon>Alphaproteobacteria</taxon>
        <taxon>Acetobacterales</taxon>
        <taxon>Acetobacteraceae</taxon>
        <taxon>Asaia</taxon>
    </lineage>
</organism>
<reference evidence="5 6" key="1">
    <citation type="journal article" date="2014" name="Genome Biol. Evol.">
        <title>Acetic acid bacteria genomes reveal functional traits for adaptation to life in insect guts.</title>
        <authorList>
            <person name="Chouaia B."/>
            <person name="Gaiarsa S."/>
            <person name="Crotti E."/>
            <person name="Comandatore F."/>
            <person name="Degli Esposti M."/>
            <person name="Ricci I."/>
            <person name="Alma A."/>
            <person name="Favia G."/>
            <person name="Bandi C."/>
            <person name="Daffonchio D."/>
        </authorList>
    </citation>
    <scope>NUCLEOTIDE SEQUENCE [LARGE SCALE GENOMIC DNA]</scope>
    <source>
        <strain evidence="5 6">SF2.1</strain>
    </source>
</reference>
<gene>
    <name evidence="5" type="ORF">ASAP_0503</name>
</gene>
<evidence type="ECO:0000313" key="6">
    <source>
        <dbReference type="Proteomes" id="UP000027583"/>
    </source>
</evidence>
<protein>
    <submittedName>
        <fullName evidence="5">Enoyl-[acyl-carrier-protein] reductase [NADH]</fullName>
        <ecNumber evidence="5">1.3.1.9</ecNumber>
    </submittedName>
</protein>
<dbReference type="Pfam" id="PF00106">
    <property type="entry name" value="adh_short"/>
    <property type="match status" value="1"/>
</dbReference>
<dbReference type="EC" id="1.3.1.9" evidence="5"/>
<dbReference type="EMBL" id="CBLX010000003">
    <property type="protein sequence ID" value="CDG38548.1"/>
    <property type="molecule type" value="Genomic_DNA"/>
</dbReference>
<name>A0A060QCX9_9PROT</name>
<proteinExistence type="inferred from homology"/>
<comment type="caution">
    <text evidence="5">The sequence shown here is derived from an EMBL/GenBank/DDBJ whole genome shotgun (WGS) entry which is preliminary data.</text>
</comment>
<dbReference type="PROSITE" id="PS00061">
    <property type="entry name" value="ADH_SHORT"/>
    <property type="match status" value="1"/>
</dbReference>
<evidence type="ECO:0000256" key="1">
    <source>
        <dbReference type="ARBA" id="ARBA00006484"/>
    </source>
</evidence>
<dbReference type="CDD" id="cd05233">
    <property type="entry name" value="SDR_c"/>
    <property type="match status" value="1"/>
</dbReference>
<dbReference type="SUPFAM" id="SSF51735">
    <property type="entry name" value="NAD(P)-binding Rossmann-fold domains"/>
    <property type="match status" value="1"/>
</dbReference>
<accession>A0A060QCX9</accession>
<dbReference type="InterPro" id="IPR057326">
    <property type="entry name" value="KR_dom"/>
</dbReference>
<dbReference type="PANTHER" id="PTHR43669:SF3">
    <property type="entry name" value="ALCOHOL DEHYDROGENASE, PUTATIVE (AFU_ORTHOLOGUE AFUA_3G03445)-RELATED"/>
    <property type="match status" value="1"/>
</dbReference>
<dbReference type="PANTHER" id="PTHR43669">
    <property type="entry name" value="5-KETO-D-GLUCONATE 5-REDUCTASE"/>
    <property type="match status" value="1"/>
</dbReference>
<reference evidence="5 6" key="2">
    <citation type="journal article" date="2014" name="PLoS ONE">
        <title>Evolution of mitochondria reconstructed from the energy metabolism of living bacteria.</title>
        <authorList>
            <person name="Degli Esposti M."/>
            <person name="Chouaia B."/>
            <person name="Comandatore F."/>
            <person name="Crotti E."/>
            <person name="Sassera D."/>
            <person name="Lievens P.M."/>
            <person name="Daffonchio D."/>
            <person name="Bandi C."/>
        </authorList>
    </citation>
    <scope>NUCLEOTIDE SEQUENCE [LARGE SCALE GENOMIC DNA]</scope>
    <source>
        <strain evidence="5 6">SF2.1</strain>
    </source>
</reference>
<dbReference type="InterPro" id="IPR002347">
    <property type="entry name" value="SDR_fam"/>
</dbReference>
<dbReference type="FunFam" id="3.40.50.720:FF:000084">
    <property type="entry name" value="Short-chain dehydrogenase reductase"/>
    <property type="match status" value="1"/>
</dbReference>
<dbReference type="Proteomes" id="UP000027583">
    <property type="component" value="Unassembled WGS sequence"/>
</dbReference>
<comment type="similarity">
    <text evidence="1 3">Belongs to the short-chain dehydrogenases/reductases (SDR) family.</text>
</comment>
<dbReference type="SMART" id="SM00822">
    <property type="entry name" value="PKS_KR"/>
    <property type="match status" value="1"/>
</dbReference>
<dbReference type="Gene3D" id="3.40.50.720">
    <property type="entry name" value="NAD(P)-binding Rossmann-like Domain"/>
    <property type="match status" value="1"/>
</dbReference>
<keyword evidence="2 5" id="KW-0560">Oxidoreductase</keyword>
<evidence type="ECO:0000259" key="4">
    <source>
        <dbReference type="SMART" id="SM00822"/>
    </source>
</evidence>
<feature type="domain" description="Ketoreductase" evidence="4">
    <location>
        <begin position="10"/>
        <end position="190"/>
    </location>
</feature>
<dbReference type="InterPro" id="IPR036291">
    <property type="entry name" value="NAD(P)-bd_dom_sf"/>
</dbReference>
<dbReference type="GO" id="GO:0004318">
    <property type="term" value="F:enoyl-[acyl-carrier-protein] reductase (NADH) activity"/>
    <property type="evidence" value="ECO:0007669"/>
    <property type="project" value="UniProtKB-EC"/>
</dbReference>
<dbReference type="InterPro" id="IPR020904">
    <property type="entry name" value="Sc_DH/Rdtase_CS"/>
</dbReference>
<dbReference type="eggNOG" id="COG1028">
    <property type="taxonomic scope" value="Bacteria"/>
</dbReference>
<dbReference type="AlphaFoldDB" id="A0A060QCX9"/>
<dbReference type="RefSeq" id="WP_023977606.1">
    <property type="nucleotide sequence ID" value="NZ_CBLX010000003.1"/>
</dbReference>
<dbReference type="PRINTS" id="PR00081">
    <property type="entry name" value="GDHRDH"/>
</dbReference>
<evidence type="ECO:0000313" key="5">
    <source>
        <dbReference type="EMBL" id="CDG38548.1"/>
    </source>
</evidence>
<evidence type="ECO:0000256" key="2">
    <source>
        <dbReference type="ARBA" id="ARBA00023002"/>
    </source>
</evidence>
<dbReference type="PRINTS" id="PR00080">
    <property type="entry name" value="SDRFAMILY"/>
</dbReference>
<sequence length="266" mass="28353">MSETKRFAGKTALVTGAAGNIGLAVARRLAKEGSHVVLLDLDQGKLDEAAKQFAEHGVKVKTVVCDVTNYASVEEAIDYAEKNVGPIDLLFNNAGYQGAFAPIHEYPVEDFQRVVDIDLVGAFHVLRAVSRRMVARRSGSIVNTASMAGLQGPPNMGAYGSSKFGVVGLTQVASKDLAPHNIRVNGIAPALMGPGFMWDRQTELQAATNTQYFSTDPETVKKEMVAGVPMRRLGDIEEIPGTVAFLLSEDASYITGVTMPISGGIL</sequence>